<keyword evidence="2" id="KW-1185">Reference proteome</keyword>
<comment type="caution">
    <text evidence="1">The sequence shown here is derived from an EMBL/GenBank/DDBJ whole genome shotgun (WGS) entry which is preliminary data.</text>
</comment>
<dbReference type="AlphaFoldDB" id="A0A540L570"/>
<organism evidence="1 2">
    <name type="scientific">Malus baccata</name>
    <name type="common">Siberian crab apple</name>
    <name type="synonym">Pyrus baccata</name>
    <dbReference type="NCBI Taxonomy" id="106549"/>
    <lineage>
        <taxon>Eukaryota</taxon>
        <taxon>Viridiplantae</taxon>
        <taxon>Streptophyta</taxon>
        <taxon>Embryophyta</taxon>
        <taxon>Tracheophyta</taxon>
        <taxon>Spermatophyta</taxon>
        <taxon>Magnoliopsida</taxon>
        <taxon>eudicotyledons</taxon>
        <taxon>Gunneridae</taxon>
        <taxon>Pentapetalae</taxon>
        <taxon>rosids</taxon>
        <taxon>fabids</taxon>
        <taxon>Rosales</taxon>
        <taxon>Rosaceae</taxon>
        <taxon>Amygdaloideae</taxon>
        <taxon>Maleae</taxon>
        <taxon>Malus</taxon>
    </lineage>
</organism>
<dbReference type="Proteomes" id="UP000315295">
    <property type="component" value="Unassembled WGS sequence"/>
</dbReference>
<protein>
    <submittedName>
        <fullName evidence="1">Uncharacterized protein</fullName>
    </submittedName>
</protein>
<evidence type="ECO:0000313" key="1">
    <source>
        <dbReference type="EMBL" id="TQD81633.1"/>
    </source>
</evidence>
<name>A0A540L570_MALBA</name>
<evidence type="ECO:0000313" key="2">
    <source>
        <dbReference type="Proteomes" id="UP000315295"/>
    </source>
</evidence>
<proteinExistence type="predicted"/>
<accession>A0A540L570</accession>
<gene>
    <name evidence="1" type="ORF">C1H46_032790</name>
</gene>
<reference evidence="1 2" key="1">
    <citation type="journal article" date="2019" name="G3 (Bethesda)">
        <title>Sequencing of a Wild Apple (Malus baccata) Genome Unravels the Differences Between Cultivated and Wild Apple Species Regarding Disease Resistance and Cold Tolerance.</title>
        <authorList>
            <person name="Chen X."/>
        </authorList>
    </citation>
    <scope>NUCLEOTIDE SEQUENCE [LARGE SCALE GENOMIC DNA]</scope>
    <source>
        <strain evidence="2">cv. Shandingzi</strain>
        <tissue evidence="1">Leaves</tissue>
    </source>
</reference>
<sequence length="204" mass="22957">MARNLGVFVRNLLPNSKCIQNHTLKTLTLASSYPSTPSSQAKPFSNSLPSPNVNFLQQQQHRRLSSPFSGSRHSRFTNLKSGLQFRRMMFSLRSTVMYSSVVRELIEQYPNVLGYKIDASKEDFDCAMTTFSVRAVGIFLQPAVVFVKDKKWVSYVVGVNVALLKCTLKLSTANVPPKKKKRKKKSVQRWMFMPSDSAVPSASS</sequence>
<dbReference type="EMBL" id="VIEB01000757">
    <property type="protein sequence ID" value="TQD81633.1"/>
    <property type="molecule type" value="Genomic_DNA"/>
</dbReference>